<dbReference type="RefSeq" id="WP_378939697.1">
    <property type="nucleotide sequence ID" value="NZ_JBHLVO010000057.1"/>
</dbReference>
<dbReference type="Gene3D" id="1.10.260.40">
    <property type="entry name" value="lambda repressor-like DNA-binding domains"/>
    <property type="match status" value="1"/>
</dbReference>
<dbReference type="Pfam" id="PF01381">
    <property type="entry name" value="HTH_3"/>
    <property type="match status" value="1"/>
</dbReference>
<proteinExistence type="predicted"/>
<dbReference type="InterPro" id="IPR001387">
    <property type="entry name" value="Cro/C1-type_HTH"/>
</dbReference>
<protein>
    <submittedName>
        <fullName evidence="2">Helix-turn-helix domain-containing protein</fullName>
    </submittedName>
</protein>
<keyword evidence="3" id="KW-1185">Reference proteome</keyword>
<accession>A0ABV6GMM5</accession>
<feature type="domain" description="HTH cro/C1-type" evidence="1">
    <location>
        <begin position="33"/>
        <end position="68"/>
    </location>
</feature>
<dbReference type="InterPro" id="IPR010982">
    <property type="entry name" value="Lambda_DNA-bd_dom_sf"/>
</dbReference>
<dbReference type="SUPFAM" id="SSF47413">
    <property type="entry name" value="lambda repressor-like DNA-binding domains"/>
    <property type="match status" value="1"/>
</dbReference>
<dbReference type="CDD" id="cd00093">
    <property type="entry name" value="HTH_XRE"/>
    <property type="match status" value="1"/>
</dbReference>
<dbReference type="PROSITE" id="PS50943">
    <property type="entry name" value="HTH_CROC1"/>
    <property type="match status" value="1"/>
</dbReference>
<name>A0ABV6GMM5_9BACI</name>
<evidence type="ECO:0000259" key="1">
    <source>
        <dbReference type="PROSITE" id="PS50943"/>
    </source>
</evidence>
<reference evidence="2 3" key="1">
    <citation type="submission" date="2024-09" db="EMBL/GenBank/DDBJ databases">
        <authorList>
            <person name="Sun Q."/>
            <person name="Mori K."/>
        </authorList>
    </citation>
    <scope>NUCLEOTIDE SEQUENCE [LARGE SCALE GENOMIC DNA]</scope>
    <source>
        <strain evidence="2 3">CCM 7228</strain>
    </source>
</reference>
<comment type="caution">
    <text evidence="2">The sequence shown here is derived from an EMBL/GenBank/DDBJ whole genome shotgun (WGS) entry which is preliminary data.</text>
</comment>
<organism evidence="2 3">
    <name type="scientific">Metabacillus herbersteinensis</name>
    <dbReference type="NCBI Taxonomy" id="283816"/>
    <lineage>
        <taxon>Bacteria</taxon>
        <taxon>Bacillati</taxon>
        <taxon>Bacillota</taxon>
        <taxon>Bacilli</taxon>
        <taxon>Bacillales</taxon>
        <taxon>Bacillaceae</taxon>
        <taxon>Metabacillus</taxon>
    </lineage>
</organism>
<dbReference type="EMBL" id="JBHLVO010000057">
    <property type="protein sequence ID" value="MFC0274953.1"/>
    <property type="molecule type" value="Genomic_DNA"/>
</dbReference>
<sequence length="99" mass="11819">MITSAEIQELVRATENNKDVLVFPNDLPIHRQVKVKRIHDNFTLIELATILGCGVSTLSEIENNKRRIPYKHRERLNRYLYQEMYYDKQFIRFVDHGDV</sequence>
<evidence type="ECO:0000313" key="3">
    <source>
        <dbReference type="Proteomes" id="UP001589854"/>
    </source>
</evidence>
<gene>
    <name evidence="2" type="ORF">ACFFIX_27000</name>
</gene>
<dbReference type="Proteomes" id="UP001589854">
    <property type="component" value="Unassembled WGS sequence"/>
</dbReference>
<evidence type="ECO:0000313" key="2">
    <source>
        <dbReference type="EMBL" id="MFC0274953.1"/>
    </source>
</evidence>